<organism evidence="2 3">
    <name type="scientific">Trebonia kvetii</name>
    <dbReference type="NCBI Taxonomy" id="2480626"/>
    <lineage>
        <taxon>Bacteria</taxon>
        <taxon>Bacillati</taxon>
        <taxon>Actinomycetota</taxon>
        <taxon>Actinomycetes</taxon>
        <taxon>Streptosporangiales</taxon>
        <taxon>Treboniaceae</taxon>
        <taxon>Trebonia</taxon>
    </lineage>
</organism>
<keyword evidence="1" id="KW-0472">Membrane</keyword>
<keyword evidence="3" id="KW-1185">Reference proteome</keyword>
<evidence type="ECO:0000313" key="3">
    <source>
        <dbReference type="Proteomes" id="UP000460272"/>
    </source>
</evidence>
<protein>
    <submittedName>
        <fullName evidence="2">Uncharacterized protein</fullName>
    </submittedName>
</protein>
<keyword evidence="1" id="KW-1133">Transmembrane helix</keyword>
<proteinExistence type="predicted"/>
<gene>
    <name evidence="2" type="ORF">EAS64_05705</name>
</gene>
<name>A0A6P2C5Y1_9ACTN</name>
<feature type="transmembrane region" description="Helical" evidence="1">
    <location>
        <begin position="35"/>
        <end position="59"/>
    </location>
</feature>
<evidence type="ECO:0000256" key="1">
    <source>
        <dbReference type="SAM" id="Phobius"/>
    </source>
</evidence>
<dbReference type="AlphaFoldDB" id="A0A6P2C5Y1"/>
<dbReference type="RefSeq" id="WP_145851598.1">
    <property type="nucleotide sequence ID" value="NZ_RPFW01000001.1"/>
</dbReference>
<sequence length="64" mass="6806">MLALVSASHGLNPTLIVLVIAAVVVAAFWQTILKIAIAALIIGFLYLFITCTVDVVHLLHALIP</sequence>
<feature type="transmembrane region" description="Helical" evidence="1">
    <location>
        <begin position="12"/>
        <end position="29"/>
    </location>
</feature>
<keyword evidence="1" id="KW-0812">Transmembrane</keyword>
<evidence type="ECO:0000313" key="2">
    <source>
        <dbReference type="EMBL" id="TVZ06842.1"/>
    </source>
</evidence>
<accession>A0A6P2C5Y1</accession>
<dbReference type="EMBL" id="RPFW01000001">
    <property type="protein sequence ID" value="TVZ06842.1"/>
    <property type="molecule type" value="Genomic_DNA"/>
</dbReference>
<comment type="caution">
    <text evidence="2">The sequence shown here is derived from an EMBL/GenBank/DDBJ whole genome shotgun (WGS) entry which is preliminary data.</text>
</comment>
<dbReference type="Proteomes" id="UP000460272">
    <property type="component" value="Unassembled WGS sequence"/>
</dbReference>
<reference evidence="2 3" key="1">
    <citation type="submission" date="2018-11" db="EMBL/GenBank/DDBJ databases">
        <title>Trebonia kvetii gen.nov., sp.nov., a novel acidophilic actinobacterium, and proposal of the new actinobacterial family Treboniaceae fam. nov.</title>
        <authorList>
            <person name="Rapoport D."/>
            <person name="Sagova-Mareckova M."/>
            <person name="Sedlacek I."/>
            <person name="Provaznik J."/>
            <person name="Kralova S."/>
            <person name="Pavlinic D."/>
            <person name="Benes V."/>
            <person name="Kopecky J."/>
        </authorList>
    </citation>
    <scope>NUCLEOTIDE SEQUENCE [LARGE SCALE GENOMIC DNA]</scope>
    <source>
        <strain evidence="2 3">15Tr583</strain>
    </source>
</reference>